<evidence type="ECO:0008006" key="2">
    <source>
        <dbReference type="Google" id="ProtNLM"/>
    </source>
</evidence>
<sequence>MHELICTDETFDPNFTIEYKLSIQVGLDGFSFSILDDIRKKFVVFQHFPYNFKRQSFLARKANEVIQKNGILQKTYKNVTILYVTPQCTIAPKLPRFTNSPDELMKLNYNIAANNETGAFNVDPFGGTIFFSYPGKLKAFFLSIYPDCIFTHQLEPVFNQIIKKIEGKVVQAYITINNKYFNLIVTKGNRLLFFNSFNYQNGQDIIYFIITALKTLQLKPDDVHVHLNGQVAEHSDVHQLLKKHFRKVNFIGFNTDYHYSYTFESVPKHQFFSVINPIG</sequence>
<accession>A0A3B0UQ76</accession>
<reference evidence="1" key="1">
    <citation type="submission" date="2018-06" db="EMBL/GenBank/DDBJ databases">
        <authorList>
            <person name="Zhirakovskaya E."/>
        </authorList>
    </citation>
    <scope>NUCLEOTIDE SEQUENCE</scope>
</reference>
<dbReference type="CDD" id="cd24013">
    <property type="entry name" value="ASKHA_ATPase_BT3980-like"/>
    <property type="match status" value="1"/>
</dbReference>
<proteinExistence type="predicted"/>
<dbReference type="Gene3D" id="3.30.420.260">
    <property type="match status" value="1"/>
</dbReference>
<protein>
    <recommendedName>
        <fullName evidence="2">DUF3822 domain-containing protein</fullName>
    </recommendedName>
</protein>
<dbReference type="AlphaFoldDB" id="A0A3B0UQ76"/>
<evidence type="ECO:0000313" key="1">
    <source>
        <dbReference type="EMBL" id="VAW21796.1"/>
    </source>
</evidence>
<gene>
    <name evidence="1" type="ORF">MNBD_BACTEROID01-1454</name>
</gene>
<name>A0A3B0UQ76_9ZZZZ</name>
<dbReference type="Pfam" id="PF12864">
    <property type="entry name" value="DUF3822"/>
    <property type="match status" value="1"/>
</dbReference>
<dbReference type="EMBL" id="UOEP01000155">
    <property type="protein sequence ID" value="VAW21796.1"/>
    <property type="molecule type" value="Genomic_DNA"/>
</dbReference>
<dbReference type="Gene3D" id="3.30.420.250">
    <property type="match status" value="1"/>
</dbReference>
<dbReference type="InterPro" id="IPR024213">
    <property type="entry name" value="DUF3822"/>
</dbReference>
<organism evidence="1">
    <name type="scientific">hydrothermal vent metagenome</name>
    <dbReference type="NCBI Taxonomy" id="652676"/>
    <lineage>
        <taxon>unclassified sequences</taxon>
        <taxon>metagenomes</taxon>
        <taxon>ecological metagenomes</taxon>
    </lineage>
</organism>